<protein>
    <submittedName>
        <fullName evidence="1">113_t:CDS:1</fullName>
    </submittedName>
</protein>
<dbReference type="Proteomes" id="UP000789739">
    <property type="component" value="Unassembled WGS sequence"/>
</dbReference>
<sequence>MAGFNNQSIYESYTSNISSDQAHSMDSNHADSLHWNQTYNIDPDYANGCPLNQTVNSDPNIVYSYPLGQQPSSQVFFSSDIGPLDNNNVYTDVNAQLNTTACGYVEHNDGINNQFSPAGYNLTDYNLPAIHYPLPQTPVQTPSSSALANNTGIITNAASHGCVIIIMKADIDLEKLLSIIQ</sequence>
<organism evidence="1 2">
    <name type="scientific">Paraglomus brasilianum</name>
    <dbReference type="NCBI Taxonomy" id="144538"/>
    <lineage>
        <taxon>Eukaryota</taxon>
        <taxon>Fungi</taxon>
        <taxon>Fungi incertae sedis</taxon>
        <taxon>Mucoromycota</taxon>
        <taxon>Glomeromycotina</taxon>
        <taxon>Glomeromycetes</taxon>
        <taxon>Paraglomerales</taxon>
        <taxon>Paraglomeraceae</taxon>
        <taxon>Paraglomus</taxon>
    </lineage>
</organism>
<name>A0A9N9D3Y3_9GLOM</name>
<proteinExistence type="predicted"/>
<comment type="caution">
    <text evidence="1">The sequence shown here is derived from an EMBL/GenBank/DDBJ whole genome shotgun (WGS) entry which is preliminary data.</text>
</comment>
<evidence type="ECO:0000313" key="1">
    <source>
        <dbReference type="EMBL" id="CAG8622137.1"/>
    </source>
</evidence>
<evidence type="ECO:0000313" key="2">
    <source>
        <dbReference type="Proteomes" id="UP000789739"/>
    </source>
</evidence>
<reference evidence="1" key="1">
    <citation type="submission" date="2021-06" db="EMBL/GenBank/DDBJ databases">
        <authorList>
            <person name="Kallberg Y."/>
            <person name="Tangrot J."/>
            <person name="Rosling A."/>
        </authorList>
    </citation>
    <scope>NUCLEOTIDE SEQUENCE</scope>
    <source>
        <strain evidence="1">BR232B</strain>
    </source>
</reference>
<gene>
    <name evidence="1" type="ORF">PBRASI_LOCUS8771</name>
</gene>
<accession>A0A9N9D3Y3</accession>
<keyword evidence="2" id="KW-1185">Reference proteome</keyword>
<dbReference type="AlphaFoldDB" id="A0A9N9D3Y3"/>
<dbReference type="EMBL" id="CAJVPI010001656">
    <property type="protein sequence ID" value="CAG8622137.1"/>
    <property type="molecule type" value="Genomic_DNA"/>
</dbReference>